<name>A0A0L8GUN5_OCTBM</name>
<feature type="non-terminal residue" evidence="2">
    <location>
        <position position="1"/>
    </location>
</feature>
<accession>A0A0L8GUN5</accession>
<proteinExistence type="predicted"/>
<dbReference type="GO" id="GO:0016616">
    <property type="term" value="F:oxidoreductase activity, acting on the CH-OH group of donors, NAD or NADP as acceptor"/>
    <property type="evidence" value="ECO:0007669"/>
    <property type="project" value="TreeGrafter"/>
</dbReference>
<dbReference type="Gene3D" id="3.40.50.720">
    <property type="entry name" value="NAD(P)-binding Rossmann-like Domain"/>
    <property type="match status" value="1"/>
</dbReference>
<gene>
    <name evidence="2" type="ORF">OCBIM_22027436mg</name>
</gene>
<sequence>LKQIILWGRHLESLSQTCADVCALGVPCVYMQCDVSNKENIDQQASICQERYGPVSILVNNAGVMYGGKVLELAVEDIEMSFKVNVLAHFRTIRSFLPSMQERGHGHIVTIGSCLGLMGINQTSAYASSKHALTAFSESLSYIAESSGYSGVKTTMVYPFQIDNEMFAGCISR</sequence>
<organism evidence="2">
    <name type="scientific">Octopus bimaculoides</name>
    <name type="common">California two-spotted octopus</name>
    <dbReference type="NCBI Taxonomy" id="37653"/>
    <lineage>
        <taxon>Eukaryota</taxon>
        <taxon>Metazoa</taxon>
        <taxon>Spiralia</taxon>
        <taxon>Lophotrochozoa</taxon>
        <taxon>Mollusca</taxon>
        <taxon>Cephalopoda</taxon>
        <taxon>Coleoidea</taxon>
        <taxon>Octopodiformes</taxon>
        <taxon>Octopoda</taxon>
        <taxon>Incirrata</taxon>
        <taxon>Octopodidae</taxon>
        <taxon>Octopus</taxon>
    </lineage>
</organism>
<dbReference type="PROSITE" id="PS00061">
    <property type="entry name" value="ADH_SHORT"/>
    <property type="match status" value="1"/>
</dbReference>
<dbReference type="InterPro" id="IPR036291">
    <property type="entry name" value="NAD(P)-bd_dom_sf"/>
</dbReference>
<dbReference type="InterPro" id="IPR020904">
    <property type="entry name" value="Sc_DH/Rdtase_CS"/>
</dbReference>
<dbReference type="PRINTS" id="PR00080">
    <property type="entry name" value="SDRFAMILY"/>
</dbReference>
<dbReference type="STRING" id="37653.A0A0L8GUN5"/>
<protein>
    <submittedName>
        <fullName evidence="2">Uncharacterized protein</fullName>
    </submittedName>
</protein>
<reference evidence="2" key="1">
    <citation type="submission" date="2015-07" db="EMBL/GenBank/DDBJ databases">
        <title>MeaNS - Measles Nucleotide Surveillance Program.</title>
        <authorList>
            <person name="Tran T."/>
            <person name="Druce J."/>
        </authorList>
    </citation>
    <scope>NUCLEOTIDE SEQUENCE</scope>
    <source>
        <strain evidence="2">UCB-OBI-ISO-001</strain>
        <tissue evidence="2">Gonad</tissue>
    </source>
</reference>
<dbReference type="AlphaFoldDB" id="A0A0L8GUN5"/>
<dbReference type="PRINTS" id="PR00081">
    <property type="entry name" value="GDHRDH"/>
</dbReference>
<dbReference type="PANTHER" id="PTHR24322">
    <property type="entry name" value="PKSB"/>
    <property type="match status" value="1"/>
</dbReference>
<dbReference type="Pfam" id="PF00106">
    <property type="entry name" value="adh_short"/>
    <property type="match status" value="1"/>
</dbReference>
<dbReference type="SUPFAM" id="SSF51735">
    <property type="entry name" value="NAD(P)-binding Rossmann-fold domains"/>
    <property type="match status" value="1"/>
</dbReference>
<dbReference type="EMBL" id="KQ420276">
    <property type="protein sequence ID" value="KOF80766.1"/>
    <property type="molecule type" value="Genomic_DNA"/>
</dbReference>
<keyword evidence="1" id="KW-0560">Oxidoreductase</keyword>
<dbReference type="OrthoDB" id="6251714at2759"/>
<dbReference type="PANTHER" id="PTHR24322:SF483">
    <property type="entry name" value="SHORT-CHAIN DEHYDROGENASE_REDUCTASE 3"/>
    <property type="match status" value="1"/>
</dbReference>
<dbReference type="InterPro" id="IPR002347">
    <property type="entry name" value="SDR_fam"/>
</dbReference>
<evidence type="ECO:0000313" key="2">
    <source>
        <dbReference type="EMBL" id="KOF80766.1"/>
    </source>
</evidence>
<evidence type="ECO:0000256" key="1">
    <source>
        <dbReference type="ARBA" id="ARBA00023002"/>
    </source>
</evidence>
<dbReference type="GO" id="GO:0005811">
    <property type="term" value="C:lipid droplet"/>
    <property type="evidence" value="ECO:0007669"/>
    <property type="project" value="TreeGrafter"/>
</dbReference>